<organism evidence="2 3">
    <name type="scientific">Arachidicoccus soli</name>
    <dbReference type="NCBI Taxonomy" id="2341117"/>
    <lineage>
        <taxon>Bacteria</taxon>
        <taxon>Pseudomonadati</taxon>
        <taxon>Bacteroidota</taxon>
        <taxon>Chitinophagia</taxon>
        <taxon>Chitinophagales</taxon>
        <taxon>Chitinophagaceae</taxon>
        <taxon>Arachidicoccus</taxon>
    </lineage>
</organism>
<dbReference type="InterPro" id="IPR024467">
    <property type="entry name" value="Xre/MbcA/ParS-like_toxin-bd"/>
</dbReference>
<dbReference type="Pfam" id="PF09722">
    <property type="entry name" value="Xre_MbcA_ParS_C"/>
    <property type="match status" value="1"/>
</dbReference>
<accession>A0A386HUH9</accession>
<dbReference type="OrthoDB" id="5770459at2"/>
<feature type="domain" description="Antitoxin Xre/MbcA/ParS-like toxin-binding" evidence="1">
    <location>
        <begin position="89"/>
        <end position="136"/>
    </location>
</feature>
<proteinExistence type="predicted"/>
<dbReference type="AlphaFoldDB" id="A0A386HUH9"/>
<keyword evidence="3" id="KW-1185">Reference proteome</keyword>
<dbReference type="EMBL" id="CP032489">
    <property type="protein sequence ID" value="AYD49399.1"/>
    <property type="molecule type" value="Genomic_DNA"/>
</dbReference>
<name>A0A386HUH9_9BACT</name>
<reference evidence="2 3" key="1">
    <citation type="submission" date="2018-09" db="EMBL/GenBank/DDBJ databases">
        <title>Arachidicoccus sp. nov., a bacterium isolated from soil.</title>
        <authorList>
            <person name="Weon H.-Y."/>
            <person name="Kwon S.-W."/>
            <person name="Lee S.A."/>
        </authorList>
    </citation>
    <scope>NUCLEOTIDE SEQUENCE [LARGE SCALE GENOMIC DNA]</scope>
    <source>
        <strain evidence="2 3">KIS59-12</strain>
    </source>
</reference>
<evidence type="ECO:0000313" key="2">
    <source>
        <dbReference type="EMBL" id="AYD49399.1"/>
    </source>
</evidence>
<protein>
    <submittedName>
        <fullName evidence="2">DUF2384 domain-containing protein</fullName>
    </submittedName>
</protein>
<gene>
    <name evidence="2" type="ORF">D6B99_10400</name>
</gene>
<evidence type="ECO:0000313" key="3">
    <source>
        <dbReference type="Proteomes" id="UP000266118"/>
    </source>
</evidence>
<dbReference type="RefSeq" id="WP_119991108.1">
    <property type="nucleotide sequence ID" value="NZ_CP032489.1"/>
</dbReference>
<dbReference type="KEGG" id="ark:D6B99_10400"/>
<evidence type="ECO:0000259" key="1">
    <source>
        <dbReference type="Pfam" id="PF09722"/>
    </source>
</evidence>
<sequence>MTVNEAAAVDGQLEEENIYSIIQLVKEGIRFHVFKLIMEQSPYSITEWSNFLHLSERTMLRYKNENKSFDPIYSEKIMEISLLQNYGKKVFGSEENFNVWLHSTNIALGGITPKDLLDNSFGIRLLKDELTRIAHGILA</sequence>
<dbReference type="Proteomes" id="UP000266118">
    <property type="component" value="Chromosome"/>
</dbReference>